<protein>
    <submittedName>
        <fullName evidence="4">Uncharacterized protein</fullName>
    </submittedName>
</protein>
<dbReference type="PANTHER" id="PTHR24189:SF50">
    <property type="entry name" value="ANKYRIN REPEAT AND SOCS BOX PROTEIN 2"/>
    <property type="match status" value="1"/>
</dbReference>
<evidence type="ECO:0000313" key="5">
    <source>
        <dbReference type="Proteomes" id="UP000179807"/>
    </source>
</evidence>
<dbReference type="Gene3D" id="1.25.40.20">
    <property type="entry name" value="Ankyrin repeat-containing domain"/>
    <property type="match status" value="2"/>
</dbReference>
<feature type="repeat" description="ANK" evidence="3">
    <location>
        <begin position="592"/>
        <end position="615"/>
    </location>
</feature>
<keyword evidence="2 3" id="KW-0040">ANK repeat</keyword>
<sequence>MIFQKTEPISIKIGQKVVSLDVTQQLRENLAINEFLNSSNDQNNNQFSINLPTNEFETELTINFLKGNKIVFNRLNIDFLEKLGKELKNEKLNAIIPPYKVYLNSIKSRFNESHEFFELLCSEKIAFEVNKTNLADFSLAAQTLISTSPRQFVRVLVNSFFIRNSESDFLLDFVHSLKSSDLECFLQCQMKRQIKIFTEDEMKTKSFSSLDFEIPSFLDYISKSLNTNSEIQTDQENSSFNDSLKPKDLQNSDAIGIYIRNDDVESLEKVISGISSPQQQIKLTSNDRAVFPKKIEQTVLVSNPTSDPTLVEYAAFYGASKCFNFLLSKGGEVTEYLPKHALCGGNLDIINQINGKDQILIKNLDLAIKFHRTSAFIHLFEKFIKENKISNNDLVNYGIKSIRFCSFKILKYLIEFGVDLNQNMINEALKTDLQSLFIFLLGFDGIDMNKQDKNDFTPLHCAIRAGNLEATKMILKEKGNEIDINLGDHCGRAPLQFAAIVGNLEIFKFLLQQPNTDVLKIDDEEMTSLHYAARQGNINLVQEIIKIDPKTVNCRNSALMTPLHYACIKGWADITKLLLEIDGIDVNPHDIGSWTPLHYAVENGYSHIVEALLNHPNINPNVIESVNFLIFLLFFKNIYDSTPLINACENQKVDIIKMLLSHKNIDVNVSDNAFFILNSWLFYLDNSSNPTRNCSN</sequence>
<dbReference type="PROSITE" id="PS50088">
    <property type="entry name" value="ANK_REPEAT"/>
    <property type="match status" value="1"/>
</dbReference>
<dbReference type="PROSITE" id="PS50297">
    <property type="entry name" value="ANK_REP_REGION"/>
    <property type="match status" value="1"/>
</dbReference>
<dbReference type="Pfam" id="PF12796">
    <property type="entry name" value="Ank_2"/>
    <property type="match status" value="2"/>
</dbReference>
<dbReference type="SUPFAM" id="SSF48403">
    <property type="entry name" value="Ankyrin repeat"/>
    <property type="match status" value="2"/>
</dbReference>
<dbReference type="AlphaFoldDB" id="A0A1J4JXN0"/>
<dbReference type="VEuPathDB" id="TrichDB:TRFO_28757"/>
<dbReference type="Pfam" id="PF13606">
    <property type="entry name" value="Ank_3"/>
    <property type="match status" value="1"/>
</dbReference>
<dbReference type="EMBL" id="MLAK01000813">
    <property type="protein sequence ID" value="OHT03911.1"/>
    <property type="molecule type" value="Genomic_DNA"/>
</dbReference>
<evidence type="ECO:0000256" key="2">
    <source>
        <dbReference type="ARBA" id="ARBA00023043"/>
    </source>
</evidence>
<dbReference type="Proteomes" id="UP000179807">
    <property type="component" value="Unassembled WGS sequence"/>
</dbReference>
<dbReference type="InterPro" id="IPR002110">
    <property type="entry name" value="Ankyrin_rpt"/>
</dbReference>
<comment type="caution">
    <text evidence="4">The sequence shown here is derived from an EMBL/GenBank/DDBJ whole genome shotgun (WGS) entry which is preliminary data.</text>
</comment>
<evidence type="ECO:0000256" key="1">
    <source>
        <dbReference type="ARBA" id="ARBA00022737"/>
    </source>
</evidence>
<dbReference type="InterPro" id="IPR036770">
    <property type="entry name" value="Ankyrin_rpt-contain_sf"/>
</dbReference>
<dbReference type="InterPro" id="IPR050745">
    <property type="entry name" value="Multifunctional_regulatory"/>
</dbReference>
<evidence type="ECO:0000313" key="4">
    <source>
        <dbReference type="EMBL" id="OHT03911.1"/>
    </source>
</evidence>
<keyword evidence="1" id="KW-0677">Repeat</keyword>
<dbReference type="OrthoDB" id="303876at2759"/>
<gene>
    <name evidence="4" type="ORF">TRFO_28757</name>
</gene>
<reference evidence="4" key="1">
    <citation type="submission" date="2016-10" db="EMBL/GenBank/DDBJ databases">
        <authorList>
            <person name="Benchimol M."/>
            <person name="Almeida L.G."/>
            <person name="Vasconcelos A.T."/>
            <person name="Perreira-Neves A."/>
            <person name="Rosa I.A."/>
            <person name="Tasca T."/>
            <person name="Bogo M.R."/>
            <person name="de Souza W."/>
        </authorList>
    </citation>
    <scope>NUCLEOTIDE SEQUENCE [LARGE SCALE GENOMIC DNA]</scope>
    <source>
        <strain evidence="4">K</strain>
    </source>
</reference>
<evidence type="ECO:0000256" key="3">
    <source>
        <dbReference type="PROSITE-ProRule" id="PRU00023"/>
    </source>
</evidence>
<dbReference type="SMART" id="SM00248">
    <property type="entry name" value="ANK"/>
    <property type="match status" value="8"/>
</dbReference>
<accession>A0A1J4JXN0</accession>
<dbReference type="PANTHER" id="PTHR24189">
    <property type="entry name" value="MYOTROPHIN"/>
    <property type="match status" value="1"/>
</dbReference>
<proteinExistence type="predicted"/>
<dbReference type="GeneID" id="94841070"/>
<organism evidence="4 5">
    <name type="scientific">Tritrichomonas foetus</name>
    <dbReference type="NCBI Taxonomy" id="1144522"/>
    <lineage>
        <taxon>Eukaryota</taxon>
        <taxon>Metamonada</taxon>
        <taxon>Parabasalia</taxon>
        <taxon>Tritrichomonadida</taxon>
        <taxon>Tritrichomonadidae</taxon>
        <taxon>Tritrichomonas</taxon>
    </lineage>
</organism>
<dbReference type="RefSeq" id="XP_068357047.1">
    <property type="nucleotide sequence ID" value="XM_068506366.1"/>
</dbReference>
<keyword evidence="5" id="KW-1185">Reference proteome</keyword>
<name>A0A1J4JXN0_9EUKA</name>